<dbReference type="HOGENOM" id="CLU_010790_2_0_1"/>
<dbReference type="SUPFAM" id="SSF81383">
    <property type="entry name" value="F-box domain"/>
    <property type="match status" value="1"/>
</dbReference>
<reference evidence="3 4" key="1">
    <citation type="submission" date="2014-04" db="EMBL/GenBank/DDBJ databases">
        <authorList>
            <consortium name="DOE Joint Genome Institute"/>
            <person name="Kuo A."/>
            <person name="Tarkka M."/>
            <person name="Buscot F."/>
            <person name="Kohler A."/>
            <person name="Nagy L.G."/>
            <person name="Floudas D."/>
            <person name="Copeland A."/>
            <person name="Barry K.W."/>
            <person name="Cichocki N."/>
            <person name="Veneault-Fourrey C."/>
            <person name="LaButti K."/>
            <person name="Lindquist E.A."/>
            <person name="Lipzen A."/>
            <person name="Lundell T."/>
            <person name="Morin E."/>
            <person name="Murat C."/>
            <person name="Sun H."/>
            <person name="Tunlid A."/>
            <person name="Henrissat B."/>
            <person name="Grigoriev I.V."/>
            <person name="Hibbett D.S."/>
            <person name="Martin F."/>
            <person name="Nordberg H.P."/>
            <person name="Cantor M.N."/>
            <person name="Hua S.X."/>
        </authorList>
    </citation>
    <scope>NUCLEOTIDE SEQUENCE [LARGE SCALE GENOMIC DNA]</scope>
    <source>
        <strain evidence="3 4">F 1598</strain>
    </source>
</reference>
<dbReference type="AlphaFoldDB" id="A0A0C3B7P5"/>
<name>A0A0C3B7P5_PILCF</name>
<dbReference type="Proteomes" id="UP000054166">
    <property type="component" value="Unassembled WGS sequence"/>
</dbReference>
<evidence type="ECO:0000313" key="3">
    <source>
        <dbReference type="EMBL" id="KIM82303.1"/>
    </source>
</evidence>
<evidence type="ECO:0000259" key="2">
    <source>
        <dbReference type="PROSITE" id="PS50181"/>
    </source>
</evidence>
<keyword evidence="4" id="KW-1185">Reference proteome</keyword>
<dbReference type="STRING" id="765440.A0A0C3B7P5"/>
<dbReference type="SMART" id="SM00256">
    <property type="entry name" value="FBOX"/>
    <property type="match status" value="1"/>
</dbReference>
<dbReference type="InParanoid" id="A0A0C3B7P5"/>
<evidence type="ECO:0000313" key="4">
    <source>
        <dbReference type="Proteomes" id="UP000054166"/>
    </source>
</evidence>
<dbReference type="PROSITE" id="PS50181">
    <property type="entry name" value="FBOX"/>
    <property type="match status" value="1"/>
</dbReference>
<dbReference type="Pfam" id="PF00646">
    <property type="entry name" value="F-box"/>
    <property type="match status" value="1"/>
</dbReference>
<feature type="domain" description="F-box" evidence="2">
    <location>
        <begin position="59"/>
        <end position="108"/>
    </location>
</feature>
<dbReference type="OrthoDB" id="2322499at2759"/>
<dbReference type="InterPro" id="IPR036047">
    <property type="entry name" value="F-box-like_dom_sf"/>
</dbReference>
<gene>
    <name evidence="3" type="ORF">PILCRDRAFT_820684</name>
</gene>
<proteinExistence type="predicted"/>
<evidence type="ECO:0000256" key="1">
    <source>
        <dbReference type="SAM" id="MobiDB-lite"/>
    </source>
</evidence>
<sequence length="688" mass="79521">MTIENGNRESAPDIDSNQDSKPQKKIKITASNGWNLVARPSVSNSVPATRPRPVGKAKLSGLPSLPLDIHFEIFSHLDPLDLLHLARTTKPFRRVLMSRSAISVWKDARSNVVGMPECPPSTSEPAYANLAFDFHCHNCLTTNVRNVEWRLGVRYCVKCSKICLLPIDDFKEKNIVVSRCLPFAKWPGLKGRDTKYCTIKAKDALLQEFKKLDSKKGTRSSFIKQKQIERDVIIAHAKKCQGWADRVQAMRSDELDDLRCRRKEDIENRLSQLGWDYELDWMPRCHSRYTYGLVLFHEHALVRQPKLLTDRSWNNIKSEMIEFMEGMKAFRLGRERVATLQRRRQSASTVLRDFKQTHRPIVDTPELIMPGAADFWEWQPVSALINRPRSEPDVTLKQFQNISDIIHAFFDSWRRESAMDIMMKLDIKDLPYAGEYLLRLQQMRLAVSVFTCQKGLCHNDPYEAEKPHQYMYYPEYLHHRCNRIRRIDWGDPDDASPPLSLGNGYRSGIVRQPWSCEDLEYDEKASRVVKKILLACGWNWKTMTVKELDKLDPRLVCLKCTYGHRCDGERRVSVRSWRNAVVHCMQTHWGSNAIEWEKVSDADAEKARNLAVKAKNGHAEPAVAEWRCAHCQDIPLEPEKMTLAALHSHLGDSHNVHEERLEGKDYTRAMDVAPYRLHAIDMVPQPTM</sequence>
<organism evidence="3 4">
    <name type="scientific">Piloderma croceum (strain F 1598)</name>
    <dbReference type="NCBI Taxonomy" id="765440"/>
    <lineage>
        <taxon>Eukaryota</taxon>
        <taxon>Fungi</taxon>
        <taxon>Dikarya</taxon>
        <taxon>Basidiomycota</taxon>
        <taxon>Agaricomycotina</taxon>
        <taxon>Agaricomycetes</taxon>
        <taxon>Agaricomycetidae</taxon>
        <taxon>Atheliales</taxon>
        <taxon>Atheliaceae</taxon>
        <taxon>Piloderma</taxon>
    </lineage>
</organism>
<accession>A0A0C3B7P5</accession>
<dbReference type="InterPro" id="IPR001810">
    <property type="entry name" value="F-box_dom"/>
</dbReference>
<reference evidence="4" key="2">
    <citation type="submission" date="2015-01" db="EMBL/GenBank/DDBJ databases">
        <title>Evolutionary Origins and Diversification of the Mycorrhizal Mutualists.</title>
        <authorList>
            <consortium name="DOE Joint Genome Institute"/>
            <consortium name="Mycorrhizal Genomics Consortium"/>
            <person name="Kohler A."/>
            <person name="Kuo A."/>
            <person name="Nagy L.G."/>
            <person name="Floudas D."/>
            <person name="Copeland A."/>
            <person name="Barry K.W."/>
            <person name="Cichocki N."/>
            <person name="Veneault-Fourrey C."/>
            <person name="LaButti K."/>
            <person name="Lindquist E.A."/>
            <person name="Lipzen A."/>
            <person name="Lundell T."/>
            <person name="Morin E."/>
            <person name="Murat C."/>
            <person name="Riley R."/>
            <person name="Ohm R."/>
            <person name="Sun H."/>
            <person name="Tunlid A."/>
            <person name="Henrissat B."/>
            <person name="Grigoriev I.V."/>
            <person name="Hibbett D.S."/>
            <person name="Martin F."/>
        </authorList>
    </citation>
    <scope>NUCLEOTIDE SEQUENCE [LARGE SCALE GENOMIC DNA]</scope>
    <source>
        <strain evidence="4">F 1598</strain>
    </source>
</reference>
<feature type="compositionally biased region" description="Basic and acidic residues" evidence="1">
    <location>
        <begin position="1"/>
        <end position="11"/>
    </location>
</feature>
<protein>
    <recommendedName>
        <fullName evidence="2">F-box domain-containing protein</fullName>
    </recommendedName>
</protein>
<dbReference type="EMBL" id="KN832995">
    <property type="protein sequence ID" value="KIM82303.1"/>
    <property type="molecule type" value="Genomic_DNA"/>
</dbReference>
<feature type="region of interest" description="Disordered" evidence="1">
    <location>
        <begin position="1"/>
        <end position="24"/>
    </location>
</feature>